<sequence>MSIREDKSFMGIWQLHGMSTVLDTPIYSVYPKLGNGSVRKDLNRLLLPASESDKDPIIILWSSNRDDMTSEHWVPNHFVPLIPILNDDESTGDYITEEEKSLPKGDDRNNFEKDINDITIYVNENENGEYNVALDNTTGKDKKANVIDNACKMDEISSPESGFEKSQETPAETHNKNEAEISDKQELKHMMMETEGKAPTECEISVRCETVGAEMKCDQGLEIERDAKAPMESERNETLIASDKKQIESENNQTPKESIQRQ</sequence>
<reference evidence="2" key="1">
    <citation type="journal article" date="2019" name="bioRxiv">
        <title>The Genome of the Zebra Mussel, Dreissena polymorpha: A Resource for Invasive Species Research.</title>
        <authorList>
            <person name="McCartney M.A."/>
            <person name="Auch B."/>
            <person name="Kono T."/>
            <person name="Mallez S."/>
            <person name="Zhang Y."/>
            <person name="Obille A."/>
            <person name="Becker A."/>
            <person name="Abrahante J.E."/>
            <person name="Garbe J."/>
            <person name="Badalamenti J.P."/>
            <person name="Herman A."/>
            <person name="Mangelson H."/>
            <person name="Liachko I."/>
            <person name="Sullivan S."/>
            <person name="Sone E.D."/>
            <person name="Koren S."/>
            <person name="Silverstein K.A.T."/>
            <person name="Beckman K.B."/>
            <person name="Gohl D.M."/>
        </authorList>
    </citation>
    <scope>NUCLEOTIDE SEQUENCE</scope>
    <source>
        <strain evidence="2">Duluth1</strain>
        <tissue evidence="2">Whole animal</tissue>
    </source>
</reference>
<reference evidence="2" key="2">
    <citation type="submission" date="2020-11" db="EMBL/GenBank/DDBJ databases">
        <authorList>
            <person name="McCartney M.A."/>
            <person name="Auch B."/>
            <person name="Kono T."/>
            <person name="Mallez S."/>
            <person name="Becker A."/>
            <person name="Gohl D.M."/>
            <person name="Silverstein K.A.T."/>
            <person name="Koren S."/>
            <person name="Bechman K.B."/>
            <person name="Herman A."/>
            <person name="Abrahante J.E."/>
            <person name="Garbe J."/>
        </authorList>
    </citation>
    <scope>NUCLEOTIDE SEQUENCE</scope>
    <source>
        <strain evidence="2">Duluth1</strain>
        <tissue evidence="2">Whole animal</tissue>
    </source>
</reference>
<keyword evidence="3" id="KW-1185">Reference proteome</keyword>
<accession>A0A9D4BJX9</accession>
<proteinExistence type="predicted"/>
<dbReference type="EMBL" id="JAIWYP010000016">
    <property type="protein sequence ID" value="KAH3696068.1"/>
    <property type="molecule type" value="Genomic_DNA"/>
</dbReference>
<dbReference type="Proteomes" id="UP000828390">
    <property type="component" value="Unassembled WGS sequence"/>
</dbReference>
<feature type="compositionally biased region" description="Basic and acidic residues" evidence="1">
    <location>
        <begin position="215"/>
        <end position="248"/>
    </location>
</feature>
<comment type="caution">
    <text evidence="2">The sequence shown here is derived from an EMBL/GenBank/DDBJ whole genome shotgun (WGS) entry which is preliminary data.</text>
</comment>
<dbReference type="AlphaFoldDB" id="A0A9D4BJX9"/>
<gene>
    <name evidence="2" type="ORF">DPMN_083531</name>
</gene>
<evidence type="ECO:0000313" key="2">
    <source>
        <dbReference type="EMBL" id="KAH3696068.1"/>
    </source>
</evidence>
<feature type="region of interest" description="Disordered" evidence="1">
    <location>
        <begin position="154"/>
        <end position="184"/>
    </location>
</feature>
<protein>
    <submittedName>
        <fullName evidence="2">Uncharacterized protein</fullName>
    </submittedName>
</protein>
<feature type="compositionally biased region" description="Polar residues" evidence="1">
    <location>
        <begin position="249"/>
        <end position="262"/>
    </location>
</feature>
<name>A0A9D4BJX9_DREPO</name>
<feature type="region of interest" description="Disordered" evidence="1">
    <location>
        <begin position="215"/>
        <end position="262"/>
    </location>
</feature>
<evidence type="ECO:0000256" key="1">
    <source>
        <dbReference type="SAM" id="MobiDB-lite"/>
    </source>
</evidence>
<feature type="compositionally biased region" description="Basic and acidic residues" evidence="1">
    <location>
        <begin position="162"/>
        <end position="184"/>
    </location>
</feature>
<organism evidence="2 3">
    <name type="scientific">Dreissena polymorpha</name>
    <name type="common">Zebra mussel</name>
    <name type="synonym">Mytilus polymorpha</name>
    <dbReference type="NCBI Taxonomy" id="45954"/>
    <lineage>
        <taxon>Eukaryota</taxon>
        <taxon>Metazoa</taxon>
        <taxon>Spiralia</taxon>
        <taxon>Lophotrochozoa</taxon>
        <taxon>Mollusca</taxon>
        <taxon>Bivalvia</taxon>
        <taxon>Autobranchia</taxon>
        <taxon>Heteroconchia</taxon>
        <taxon>Euheterodonta</taxon>
        <taxon>Imparidentia</taxon>
        <taxon>Neoheterodontei</taxon>
        <taxon>Myida</taxon>
        <taxon>Dreissenoidea</taxon>
        <taxon>Dreissenidae</taxon>
        <taxon>Dreissena</taxon>
    </lineage>
</organism>
<evidence type="ECO:0000313" key="3">
    <source>
        <dbReference type="Proteomes" id="UP000828390"/>
    </source>
</evidence>